<keyword evidence="5" id="KW-0028">Amino-acid biosynthesis</keyword>
<comment type="catalytic activity">
    <reaction evidence="9">
        <text>N(2)-acetyl-L-ornithine + L-glutamate = N-acetyl-L-glutamate + L-ornithine</text>
        <dbReference type="Rhea" id="RHEA:15349"/>
        <dbReference type="ChEBI" id="CHEBI:29985"/>
        <dbReference type="ChEBI" id="CHEBI:44337"/>
        <dbReference type="ChEBI" id="CHEBI:46911"/>
        <dbReference type="ChEBI" id="CHEBI:57805"/>
        <dbReference type="EC" id="2.3.1.35"/>
    </reaction>
</comment>
<dbReference type="AlphaFoldDB" id="A0A3B0Z6B8"/>
<dbReference type="PANTHER" id="PTHR23100">
    <property type="entry name" value="ARGININE BIOSYNTHESIS BIFUNCTIONAL PROTEIN ARGJ"/>
    <property type="match status" value="1"/>
</dbReference>
<accession>A0A3B0Z6B8</accession>
<keyword evidence="6 10" id="KW-0808">Transferase</keyword>
<evidence type="ECO:0000256" key="1">
    <source>
        <dbReference type="ARBA" id="ARBA00006774"/>
    </source>
</evidence>
<dbReference type="Gene3D" id="3.60.70.12">
    <property type="entry name" value="L-amino peptidase D-ALA esterase/amidase"/>
    <property type="match status" value="1"/>
</dbReference>
<dbReference type="SUPFAM" id="SSF56266">
    <property type="entry name" value="DmpA/ArgJ-like"/>
    <property type="match status" value="1"/>
</dbReference>
<dbReference type="NCBIfam" id="TIGR00120">
    <property type="entry name" value="ArgJ"/>
    <property type="match status" value="1"/>
</dbReference>
<keyword evidence="4" id="KW-0055">Arginine biosynthesis</keyword>
<dbReference type="InterPro" id="IPR016117">
    <property type="entry name" value="ArgJ-like_dom_sf"/>
</dbReference>
<proteinExistence type="inferred from homology"/>
<dbReference type="GO" id="GO:0006592">
    <property type="term" value="P:ornithine biosynthetic process"/>
    <property type="evidence" value="ECO:0007669"/>
    <property type="project" value="TreeGrafter"/>
</dbReference>
<dbReference type="Gene3D" id="3.10.20.340">
    <property type="entry name" value="ArgJ beta chain, C-terminal domain"/>
    <property type="match status" value="1"/>
</dbReference>
<gene>
    <name evidence="10" type="ORF">MNBD_GAMMA16-2338</name>
</gene>
<dbReference type="GO" id="GO:0006526">
    <property type="term" value="P:L-arginine biosynthetic process"/>
    <property type="evidence" value="ECO:0007669"/>
    <property type="project" value="UniProtKB-KW"/>
</dbReference>
<reference evidence="10" key="1">
    <citation type="submission" date="2018-06" db="EMBL/GenBank/DDBJ databases">
        <authorList>
            <person name="Zhirakovskaya E."/>
        </authorList>
    </citation>
    <scope>NUCLEOTIDE SEQUENCE</scope>
</reference>
<dbReference type="GO" id="GO:0004358">
    <property type="term" value="F:L-glutamate N-acetyltransferase activity, acting on acetyl-L-ornithine as donor"/>
    <property type="evidence" value="ECO:0007669"/>
    <property type="project" value="UniProtKB-EC"/>
</dbReference>
<protein>
    <recommendedName>
        <fullName evidence="3">glutamate N-acetyltransferase</fullName>
        <ecNumber evidence="3">2.3.1.35</ecNumber>
    </recommendedName>
</protein>
<evidence type="ECO:0000256" key="7">
    <source>
        <dbReference type="ARBA" id="ARBA00022813"/>
    </source>
</evidence>
<dbReference type="CDD" id="cd02152">
    <property type="entry name" value="OAT"/>
    <property type="match status" value="1"/>
</dbReference>
<evidence type="ECO:0000256" key="4">
    <source>
        <dbReference type="ARBA" id="ARBA00022571"/>
    </source>
</evidence>
<organism evidence="10">
    <name type="scientific">hydrothermal vent metagenome</name>
    <dbReference type="NCBI Taxonomy" id="652676"/>
    <lineage>
        <taxon>unclassified sequences</taxon>
        <taxon>metagenomes</taxon>
        <taxon>ecological metagenomes</taxon>
    </lineage>
</organism>
<dbReference type="FunFam" id="3.10.20.340:FF:000001">
    <property type="entry name" value="Arginine biosynthesis bifunctional protein ArgJ, chloroplastic"/>
    <property type="match status" value="1"/>
</dbReference>
<name>A0A3B0Z6B8_9ZZZZ</name>
<dbReference type="EMBL" id="UOFO01000023">
    <property type="protein sequence ID" value="VAW83733.1"/>
    <property type="molecule type" value="Genomic_DNA"/>
</dbReference>
<keyword evidence="7" id="KW-0068">Autocatalytic cleavage</keyword>
<sequence>MSLELLPVRGIRLGVTSAGIKTPGRLDLVILALDEGTVTTAVFTQNAFCAAPVTVARQHLQVAMPKYFIINTGNANAGTGSQGIDDALTCCTALAERAGVAKEDVLPFSTGVIGEPLQIDKIIPALDSALSSCSENAWDQAATGILTTDTVPKGVSRTLQLQGKQVTITGIAKGSGMINPDMATLLAFIATDLVSDQPLLHHCLHQSVETSFNRISVDGDTSTNDACVLSATGKSGVVLKESNHAELQQFQAALTAVAEELAQGLVRDGEGASKFVTIEVSGGRTQAESLTVAKTVAHSPLVKTALFASDPNWGRILAAVGYAGIENLDIQAINIHLGSVCIVRNGERAADYREELGQQEMDKQDIVISIDLARGDGFERVWTCDFSYDYVRINAEYRT</sequence>
<dbReference type="InterPro" id="IPR042195">
    <property type="entry name" value="ArgJ_beta_C"/>
</dbReference>
<dbReference type="PANTHER" id="PTHR23100:SF0">
    <property type="entry name" value="ARGININE BIOSYNTHESIS BIFUNCTIONAL PROTEIN ARGJ, MITOCHONDRIAL"/>
    <property type="match status" value="1"/>
</dbReference>
<keyword evidence="8 10" id="KW-0012">Acyltransferase</keyword>
<evidence type="ECO:0000256" key="3">
    <source>
        <dbReference type="ARBA" id="ARBA00013264"/>
    </source>
</evidence>
<dbReference type="EC" id="2.3.1.35" evidence="3"/>
<dbReference type="Pfam" id="PF01960">
    <property type="entry name" value="ArgJ"/>
    <property type="match status" value="1"/>
</dbReference>
<dbReference type="NCBIfam" id="NF003802">
    <property type="entry name" value="PRK05388.1"/>
    <property type="match status" value="1"/>
</dbReference>
<dbReference type="InterPro" id="IPR002813">
    <property type="entry name" value="Arg_biosynth_ArgJ"/>
</dbReference>
<evidence type="ECO:0000256" key="8">
    <source>
        <dbReference type="ARBA" id="ARBA00023315"/>
    </source>
</evidence>
<dbReference type="HAMAP" id="MF_01106">
    <property type="entry name" value="ArgJ"/>
    <property type="match status" value="1"/>
</dbReference>
<dbReference type="FunFam" id="3.60.70.12:FF:000001">
    <property type="entry name" value="Arginine biosynthesis bifunctional protein ArgJ, chloroplastic"/>
    <property type="match status" value="1"/>
</dbReference>
<dbReference type="GO" id="GO:0004042">
    <property type="term" value="F:L-glutamate N-acetyltransferase activity"/>
    <property type="evidence" value="ECO:0007669"/>
    <property type="project" value="TreeGrafter"/>
</dbReference>
<evidence type="ECO:0000256" key="5">
    <source>
        <dbReference type="ARBA" id="ARBA00022605"/>
    </source>
</evidence>
<evidence type="ECO:0000256" key="6">
    <source>
        <dbReference type="ARBA" id="ARBA00022679"/>
    </source>
</evidence>
<comment type="subunit">
    <text evidence="2">Heterotetramer of two alpha and two beta chains.</text>
</comment>
<comment type="similarity">
    <text evidence="1">Belongs to the ArgJ family.</text>
</comment>
<evidence type="ECO:0000313" key="10">
    <source>
        <dbReference type="EMBL" id="VAW83733.1"/>
    </source>
</evidence>
<evidence type="ECO:0000256" key="9">
    <source>
        <dbReference type="ARBA" id="ARBA00049439"/>
    </source>
</evidence>
<evidence type="ECO:0000256" key="2">
    <source>
        <dbReference type="ARBA" id="ARBA00011475"/>
    </source>
</evidence>